<protein>
    <submittedName>
        <fullName evidence="1">Uncharacterized protein</fullName>
    </submittedName>
</protein>
<feature type="non-terminal residue" evidence="1">
    <location>
        <position position="1"/>
    </location>
</feature>
<comment type="caution">
    <text evidence="1">The sequence shown here is derived from an EMBL/GenBank/DDBJ whole genome shotgun (WGS) entry which is preliminary data.</text>
</comment>
<organism evidence="1">
    <name type="scientific">marine sediment metagenome</name>
    <dbReference type="NCBI Taxonomy" id="412755"/>
    <lineage>
        <taxon>unclassified sequences</taxon>
        <taxon>metagenomes</taxon>
        <taxon>ecological metagenomes</taxon>
    </lineage>
</organism>
<name>X1LDP6_9ZZZZ</name>
<reference evidence="1" key="1">
    <citation type="journal article" date="2014" name="Front. Microbiol.">
        <title>High frequency of phylogenetically diverse reductive dehalogenase-homologous genes in deep subseafloor sedimentary metagenomes.</title>
        <authorList>
            <person name="Kawai M."/>
            <person name="Futagami T."/>
            <person name="Toyoda A."/>
            <person name="Takaki Y."/>
            <person name="Nishi S."/>
            <person name="Hori S."/>
            <person name="Arai W."/>
            <person name="Tsubouchi T."/>
            <person name="Morono Y."/>
            <person name="Uchiyama I."/>
            <person name="Ito T."/>
            <person name="Fujiyama A."/>
            <person name="Inagaki F."/>
            <person name="Takami H."/>
        </authorList>
    </citation>
    <scope>NUCLEOTIDE SEQUENCE</scope>
    <source>
        <strain evidence="1">Expedition CK06-06</strain>
    </source>
</reference>
<gene>
    <name evidence="1" type="ORF">S03H2_72691</name>
</gene>
<evidence type="ECO:0000313" key="1">
    <source>
        <dbReference type="EMBL" id="GAH92268.1"/>
    </source>
</evidence>
<dbReference type="AlphaFoldDB" id="X1LDP6"/>
<dbReference type="EMBL" id="BARU01049317">
    <property type="protein sequence ID" value="GAH92268.1"/>
    <property type="molecule type" value="Genomic_DNA"/>
</dbReference>
<proteinExistence type="predicted"/>
<accession>X1LDP6</accession>
<feature type="non-terminal residue" evidence="1">
    <location>
        <position position="48"/>
    </location>
</feature>
<sequence length="48" mass="5660">KMSYDLKSQLNIQEGTKKDYLVLDDYHYLNTPLPPVKKIYTNRETPGM</sequence>